<keyword evidence="5" id="KW-0812">Transmembrane</keyword>
<accession>A0A2G8JY36</accession>
<dbReference type="Pfam" id="PF00777">
    <property type="entry name" value="Glyco_transf_29"/>
    <property type="match status" value="1"/>
</dbReference>
<evidence type="ECO:0000256" key="3">
    <source>
        <dbReference type="ARBA" id="ARBA00022676"/>
    </source>
</evidence>
<evidence type="ECO:0000256" key="2">
    <source>
        <dbReference type="ARBA" id="ARBA00006003"/>
    </source>
</evidence>
<keyword evidence="3 11" id="KW-0328">Glycosyltransferase</keyword>
<organism evidence="11 12">
    <name type="scientific">Stichopus japonicus</name>
    <name type="common">Sea cucumber</name>
    <dbReference type="NCBI Taxonomy" id="307972"/>
    <lineage>
        <taxon>Eukaryota</taxon>
        <taxon>Metazoa</taxon>
        <taxon>Echinodermata</taxon>
        <taxon>Eleutherozoa</taxon>
        <taxon>Echinozoa</taxon>
        <taxon>Holothuroidea</taxon>
        <taxon>Aspidochirotacea</taxon>
        <taxon>Aspidochirotida</taxon>
        <taxon>Stichopodidae</taxon>
        <taxon>Apostichopus</taxon>
    </lineage>
</organism>
<comment type="caution">
    <text evidence="11">The sequence shown here is derived from an EMBL/GenBank/DDBJ whole genome shotgun (WGS) entry which is preliminary data.</text>
</comment>
<proteinExistence type="inferred from homology"/>
<evidence type="ECO:0000256" key="7">
    <source>
        <dbReference type="ARBA" id="ARBA00022989"/>
    </source>
</evidence>
<evidence type="ECO:0000256" key="9">
    <source>
        <dbReference type="ARBA" id="ARBA00023136"/>
    </source>
</evidence>
<sequence length="241" mass="27619">MHHINIQPGSESLPEVMELAKTLLPPGGRAKIQRCLSPSHTCCRCAVVGNSANILDSKYGEFIDAHNLVLRMNKCPTETFEEDVGRRVTHYIAYPESYYQEYLKNASLLFIPFKAADLLWLRNYLSFAKKPPDKKALDISRVKLYNPELMWNAKHIWGVGWGRYPSTGFLAAIFALYNCDEVNIFGYGPNRLGQWDHYYDDKEGESKSMFQMTLVHDSEAELQLLHHLDTIGKISLYQGIR</sequence>
<keyword evidence="9" id="KW-0472">Membrane</keyword>
<dbReference type="InterPro" id="IPR038578">
    <property type="entry name" value="GT29-like_sf"/>
</dbReference>
<evidence type="ECO:0000256" key="4">
    <source>
        <dbReference type="ARBA" id="ARBA00022679"/>
    </source>
</evidence>
<dbReference type="GO" id="GO:0097503">
    <property type="term" value="P:sialylation"/>
    <property type="evidence" value="ECO:0007669"/>
    <property type="project" value="TreeGrafter"/>
</dbReference>
<keyword evidence="4 11" id="KW-0808">Transferase</keyword>
<dbReference type="PANTHER" id="PTHR46032:SF2">
    <property type="entry name" value="GAL BETA 1,3-GALNAC ALPHA-2,3-SIALYL TRANSFERASE-RELATED"/>
    <property type="match status" value="1"/>
</dbReference>
<keyword evidence="7" id="KW-1133">Transmembrane helix</keyword>
<comment type="similarity">
    <text evidence="2">Belongs to the glycosyltransferase 29 family.</text>
</comment>
<dbReference type="InterPro" id="IPR051757">
    <property type="entry name" value="Beta-gal_alpha2-3_sialyltrans"/>
</dbReference>
<dbReference type="PANTHER" id="PTHR46032">
    <property type="entry name" value="ALPHA-2,3-SIALYLTRANSFERASE ST3GAL I ISOFORM X1"/>
    <property type="match status" value="1"/>
</dbReference>
<dbReference type="GO" id="GO:0003836">
    <property type="term" value="F:beta-galactoside (CMP) alpha-2,3-sialyltransferase activity"/>
    <property type="evidence" value="ECO:0007669"/>
    <property type="project" value="TreeGrafter"/>
</dbReference>
<dbReference type="GO" id="GO:0000139">
    <property type="term" value="C:Golgi membrane"/>
    <property type="evidence" value="ECO:0007669"/>
    <property type="project" value="UniProtKB-SubCell"/>
</dbReference>
<evidence type="ECO:0000313" key="11">
    <source>
        <dbReference type="EMBL" id="PIK40658.1"/>
    </source>
</evidence>
<keyword evidence="10" id="KW-0325">Glycoprotein</keyword>
<comment type="subcellular location">
    <subcellularLocation>
        <location evidence="1">Golgi apparatus membrane</location>
        <topology evidence="1">Single-pass type II membrane protein</topology>
    </subcellularLocation>
</comment>
<keyword evidence="6" id="KW-0735">Signal-anchor</keyword>
<evidence type="ECO:0000256" key="8">
    <source>
        <dbReference type="ARBA" id="ARBA00023034"/>
    </source>
</evidence>
<dbReference type="EMBL" id="MRZV01001098">
    <property type="protein sequence ID" value="PIK40658.1"/>
    <property type="molecule type" value="Genomic_DNA"/>
</dbReference>
<evidence type="ECO:0000256" key="10">
    <source>
        <dbReference type="ARBA" id="ARBA00023180"/>
    </source>
</evidence>
<evidence type="ECO:0000256" key="6">
    <source>
        <dbReference type="ARBA" id="ARBA00022968"/>
    </source>
</evidence>
<dbReference type="Gene3D" id="3.90.1480.20">
    <property type="entry name" value="Glycosyl transferase family 29"/>
    <property type="match status" value="1"/>
</dbReference>
<keyword evidence="8" id="KW-0333">Golgi apparatus</keyword>
<dbReference type="OrthoDB" id="10264956at2759"/>
<evidence type="ECO:0000256" key="1">
    <source>
        <dbReference type="ARBA" id="ARBA00004323"/>
    </source>
</evidence>
<protein>
    <submittedName>
        <fullName evidence="11">CMP-N-acetylneuraminate-beta-galactosamide-alpha-2, 3-sialyltransferase 1</fullName>
    </submittedName>
</protein>
<dbReference type="STRING" id="307972.A0A2G8JY36"/>
<dbReference type="FunFam" id="3.90.1480.20:FF:000015">
    <property type="entry name" value="Lactosylceramide alpha-2,3-sialyltransferase"/>
    <property type="match status" value="1"/>
</dbReference>
<name>A0A2G8JY36_STIJA</name>
<dbReference type="InterPro" id="IPR001675">
    <property type="entry name" value="Glyco_trans_29"/>
</dbReference>
<reference evidence="11 12" key="1">
    <citation type="journal article" date="2017" name="PLoS Biol.">
        <title>The sea cucumber genome provides insights into morphological evolution and visceral regeneration.</title>
        <authorList>
            <person name="Zhang X."/>
            <person name="Sun L."/>
            <person name="Yuan J."/>
            <person name="Sun Y."/>
            <person name="Gao Y."/>
            <person name="Zhang L."/>
            <person name="Li S."/>
            <person name="Dai H."/>
            <person name="Hamel J.F."/>
            <person name="Liu C."/>
            <person name="Yu Y."/>
            <person name="Liu S."/>
            <person name="Lin W."/>
            <person name="Guo K."/>
            <person name="Jin S."/>
            <person name="Xu P."/>
            <person name="Storey K.B."/>
            <person name="Huan P."/>
            <person name="Zhang T."/>
            <person name="Zhou Y."/>
            <person name="Zhang J."/>
            <person name="Lin C."/>
            <person name="Li X."/>
            <person name="Xing L."/>
            <person name="Huo D."/>
            <person name="Sun M."/>
            <person name="Wang L."/>
            <person name="Mercier A."/>
            <person name="Li F."/>
            <person name="Yang H."/>
            <person name="Xiang J."/>
        </authorList>
    </citation>
    <scope>NUCLEOTIDE SEQUENCE [LARGE SCALE GENOMIC DNA]</scope>
    <source>
        <strain evidence="11">Shaxun</strain>
        <tissue evidence="11">Muscle</tissue>
    </source>
</reference>
<dbReference type="Proteomes" id="UP000230750">
    <property type="component" value="Unassembled WGS sequence"/>
</dbReference>
<dbReference type="AlphaFoldDB" id="A0A2G8JY36"/>
<evidence type="ECO:0000313" key="12">
    <source>
        <dbReference type="Proteomes" id="UP000230750"/>
    </source>
</evidence>
<gene>
    <name evidence="11" type="ORF">BSL78_22491</name>
</gene>
<keyword evidence="12" id="KW-1185">Reference proteome</keyword>
<evidence type="ECO:0000256" key="5">
    <source>
        <dbReference type="ARBA" id="ARBA00022692"/>
    </source>
</evidence>